<feature type="domain" description="CN hydrolase" evidence="10">
    <location>
        <begin position="242"/>
        <end position="508"/>
    </location>
</feature>
<feature type="transmembrane region" description="Helical" evidence="9">
    <location>
        <begin position="171"/>
        <end position="195"/>
    </location>
</feature>
<sequence>MSAELSTGRRYGEFLLGAVATTFLVSLFGSIEATWCWVVWVAMVPWLAVLDRVRTARQALMAGLVQSLVFTVGIFGWFAEALREYAQSSASWAFWLVLLVFAPLLQPQFITASLARHLARRVAPEGAFLRAGLVGALVYAGTEWAVPKLFADTVGHGFYSSVWWRQGADLAGAHGLTVVMLLVNECVLAAVRAFAARGWKWPGARALRIPAVGAVALVGALTVYGALRHRQVSERTASGPGLTVGVVQANITNYGQLLQQMGAYDALRMILDTHYRLSDELMKDTKPDLIVWPETVYPTTFGSPKSEEGAEFDQELSAFVGERQMPLIFGAYDLEQDREFNAAMFLGPVGQPEERRLELGVYRKTMLFPLTEWVPEVMDTPWVRGVLPWLGTWKRGPGPQLLDFPLRGGRVLKVAPLICYEAIFPGYVAEAVGKGAELIVTISNDSWFGTSAGPKLHLTLAAFRSIETRLPQVRATNSGISALITPTGELVREVQTGQRAGVLMTVPPAVHMGTLMVAWGDWFGPTALVTGLVLLLAQALLARRRKLAREQA</sequence>
<evidence type="ECO:0000256" key="2">
    <source>
        <dbReference type="ARBA" id="ARBA00010065"/>
    </source>
</evidence>
<evidence type="ECO:0000313" key="11">
    <source>
        <dbReference type="EMBL" id="MDY7230967.1"/>
    </source>
</evidence>
<dbReference type="InterPro" id="IPR036526">
    <property type="entry name" value="C-N_Hydrolase_sf"/>
</dbReference>
<feature type="transmembrane region" description="Helical" evidence="9">
    <location>
        <begin position="127"/>
        <end position="151"/>
    </location>
</feature>
<dbReference type="NCBIfam" id="TIGR00546">
    <property type="entry name" value="lnt"/>
    <property type="match status" value="1"/>
</dbReference>
<comment type="function">
    <text evidence="9">Catalyzes the phospholipid dependent N-acylation of the N-terminal cysteine of apolipoprotein, the last step in lipoprotein maturation.</text>
</comment>
<keyword evidence="7 9" id="KW-0472">Membrane</keyword>
<keyword evidence="6 9" id="KW-1133">Transmembrane helix</keyword>
<dbReference type="PANTHER" id="PTHR38686">
    <property type="entry name" value="APOLIPOPROTEIN N-ACYLTRANSFERASE"/>
    <property type="match status" value="1"/>
</dbReference>
<proteinExistence type="inferred from homology"/>
<reference evidence="11 12" key="1">
    <citation type="submission" date="2023-12" db="EMBL/GenBank/DDBJ databases">
        <title>the genome sequence of Hyalangium sp. s54d21.</title>
        <authorList>
            <person name="Zhang X."/>
        </authorList>
    </citation>
    <scope>NUCLEOTIDE SEQUENCE [LARGE SCALE GENOMIC DNA]</scope>
    <source>
        <strain evidence="12">s54d21</strain>
    </source>
</reference>
<dbReference type="RefSeq" id="WP_321549682.1">
    <property type="nucleotide sequence ID" value="NZ_JAXIVS010000013.1"/>
</dbReference>
<comment type="caution">
    <text evidence="11">The sequence shown here is derived from an EMBL/GenBank/DDBJ whole genome shotgun (WGS) entry which is preliminary data.</text>
</comment>
<evidence type="ECO:0000256" key="6">
    <source>
        <dbReference type="ARBA" id="ARBA00022989"/>
    </source>
</evidence>
<dbReference type="Gene3D" id="3.60.110.10">
    <property type="entry name" value="Carbon-nitrogen hydrolase"/>
    <property type="match status" value="1"/>
</dbReference>
<evidence type="ECO:0000256" key="7">
    <source>
        <dbReference type="ARBA" id="ARBA00023136"/>
    </source>
</evidence>
<keyword evidence="5 9" id="KW-0812">Transmembrane</keyword>
<gene>
    <name evidence="9 11" type="primary">lnt</name>
    <name evidence="11" type="ORF">SYV04_31555</name>
</gene>
<keyword evidence="12" id="KW-1185">Reference proteome</keyword>
<accession>A0ABU5HDT5</accession>
<feature type="transmembrane region" description="Helical" evidence="9">
    <location>
        <begin position="207"/>
        <end position="227"/>
    </location>
</feature>
<name>A0ABU5HDT5_9BACT</name>
<comment type="catalytic activity">
    <reaction evidence="9">
        <text>N-terminal S-1,2-diacyl-sn-glyceryl-L-cysteinyl-[lipoprotein] + a glycerophospholipid = N-acyl-S-1,2-diacyl-sn-glyceryl-L-cysteinyl-[lipoprotein] + a 2-acyl-sn-glycero-3-phospholipid + H(+)</text>
        <dbReference type="Rhea" id="RHEA:48228"/>
        <dbReference type="Rhea" id="RHEA-COMP:14681"/>
        <dbReference type="Rhea" id="RHEA-COMP:14684"/>
        <dbReference type="ChEBI" id="CHEBI:15378"/>
        <dbReference type="ChEBI" id="CHEBI:136912"/>
        <dbReference type="ChEBI" id="CHEBI:140656"/>
        <dbReference type="ChEBI" id="CHEBI:140657"/>
        <dbReference type="ChEBI" id="CHEBI:140660"/>
        <dbReference type="EC" id="2.3.1.269"/>
    </reaction>
</comment>
<dbReference type="PROSITE" id="PS50263">
    <property type="entry name" value="CN_HYDROLASE"/>
    <property type="match status" value="1"/>
</dbReference>
<dbReference type="SUPFAM" id="SSF56317">
    <property type="entry name" value="Carbon-nitrogen hydrolase"/>
    <property type="match status" value="1"/>
</dbReference>
<feature type="transmembrane region" description="Helical" evidence="9">
    <location>
        <begin position="522"/>
        <end position="542"/>
    </location>
</feature>
<evidence type="ECO:0000259" key="10">
    <source>
        <dbReference type="PROSITE" id="PS50263"/>
    </source>
</evidence>
<feature type="transmembrane region" description="Helical" evidence="9">
    <location>
        <begin position="91"/>
        <end position="115"/>
    </location>
</feature>
<comment type="pathway">
    <text evidence="9">Protein modification; lipoprotein biosynthesis (N-acyl transfer).</text>
</comment>
<dbReference type="HAMAP" id="MF_01148">
    <property type="entry name" value="Lnt"/>
    <property type="match status" value="1"/>
</dbReference>
<feature type="transmembrane region" description="Helical" evidence="9">
    <location>
        <begin position="37"/>
        <end position="53"/>
    </location>
</feature>
<keyword evidence="8 9" id="KW-0012">Acyltransferase</keyword>
<evidence type="ECO:0000256" key="8">
    <source>
        <dbReference type="ARBA" id="ARBA00023315"/>
    </source>
</evidence>
<dbReference type="Pfam" id="PF20154">
    <property type="entry name" value="LNT_N"/>
    <property type="match status" value="1"/>
</dbReference>
<dbReference type="InterPro" id="IPR003010">
    <property type="entry name" value="C-N_Hydrolase"/>
</dbReference>
<feature type="transmembrane region" description="Helical" evidence="9">
    <location>
        <begin position="12"/>
        <end position="31"/>
    </location>
</feature>
<keyword evidence="3 9" id="KW-1003">Cell membrane</keyword>
<evidence type="ECO:0000256" key="5">
    <source>
        <dbReference type="ARBA" id="ARBA00022692"/>
    </source>
</evidence>
<dbReference type="InterPro" id="IPR045378">
    <property type="entry name" value="LNT_N"/>
</dbReference>
<comment type="subcellular location">
    <subcellularLocation>
        <location evidence="1 9">Cell membrane</location>
        <topology evidence="1 9">Multi-pass membrane protein</topology>
    </subcellularLocation>
</comment>
<dbReference type="InterPro" id="IPR004563">
    <property type="entry name" value="Apolipo_AcylTrfase"/>
</dbReference>
<dbReference type="PANTHER" id="PTHR38686:SF1">
    <property type="entry name" value="APOLIPOPROTEIN N-ACYLTRANSFERASE"/>
    <property type="match status" value="1"/>
</dbReference>
<protein>
    <recommendedName>
        <fullName evidence="9">Apolipoprotein N-acyltransferase</fullName>
        <shortName evidence="9">ALP N-acyltransferase</shortName>
        <ecNumber evidence="9">2.3.1.269</ecNumber>
    </recommendedName>
</protein>
<feature type="transmembrane region" description="Helical" evidence="9">
    <location>
        <begin position="60"/>
        <end position="79"/>
    </location>
</feature>
<evidence type="ECO:0000256" key="3">
    <source>
        <dbReference type="ARBA" id="ARBA00022475"/>
    </source>
</evidence>
<evidence type="ECO:0000256" key="4">
    <source>
        <dbReference type="ARBA" id="ARBA00022679"/>
    </source>
</evidence>
<dbReference type="EC" id="2.3.1.269" evidence="9"/>
<dbReference type="Pfam" id="PF00795">
    <property type="entry name" value="CN_hydrolase"/>
    <property type="match status" value="1"/>
</dbReference>
<dbReference type="CDD" id="cd07571">
    <property type="entry name" value="ALP_N-acyl_transferase"/>
    <property type="match status" value="1"/>
</dbReference>
<comment type="similarity">
    <text evidence="2 9">Belongs to the CN hydrolase family. Apolipoprotein N-acyltransferase subfamily.</text>
</comment>
<organism evidence="11 12">
    <name type="scientific">Hyalangium rubrum</name>
    <dbReference type="NCBI Taxonomy" id="3103134"/>
    <lineage>
        <taxon>Bacteria</taxon>
        <taxon>Pseudomonadati</taxon>
        <taxon>Myxococcota</taxon>
        <taxon>Myxococcia</taxon>
        <taxon>Myxococcales</taxon>
        <taxon>Cystobacterineae</taxon>
        <taxon>Archangiaceae</taxon>
        <taxon>Hyalangium</taxon>
    </lineage>
</organism>
<evidence type="ECO:0000313" key="12">
    <source>
        <dbReference type="Proteomes" id="UP001291309"/>
    </source>
</evidence>
<keyword evidence="4 9" id="KW-0808">Transferase</keyword>
<dbReference type="EMBL" id="JAXIVS010000013">
    <property type="protein sequence ID" value="MDY7230967.1"/>
    <property type="molecule type" value="Genomic_DNA"/>
</dbReference>
<evidence type="ECO:0000256" key="1">
    <source>
        <dbReference type="ARBA" id="ARBA00004651"/>
    </source>
</evidence>
<evidence type="ECO:0000256" key="9">
    <source>
        <dbReference type="HAMAP-Rule" id="MF_01148"/>
    </source>
</evidence>
<dbReference type="Proteomes" id="UP001291309">
    <property type="component" value="Unassembled WGS sequence"/>
</dbReference>